<dbReference type="InterPro" id="IPR002539">
    <property type="entry name" value="MaoC-like_dom"/>
</dbReference>
<dbReference type="SUPFAM" id="SSF54637">
    <property type="entry name" value="Thioesterase/thiol ester dehydrase-isomerase"/>
    <property type="match status" value="1"/>
</dbReference>
<accession>A0A1M5KJE1</accession>
<proteinExistence type="predicted"/>
<dbReference type="Pfam" id="PF01575">
    <property type="entry name" value="MaoC_dehydratas"/>
    <property type="match status" value="1"/>
</dbReference>
<dbReference type="STRING" id="1123382.SAMN02745221_00407"/>
<evidence type="ECO:0000313" key="4">
    <source>
        <dbReference type="Proteomes" id="UP000242329"/>
    </source>
</evidence>
<organism evidence="3 4">
    <name type="scientific">Thermosyntropha lipolytica DSM 11003</name>
    <dbReference type="NCBI Taxonomy" id="1123382"/>
    <lineage>
        <taxon>Bacteria</taxon>
        <taxon>Bacillati</taxon>
        <taxon>Bacillota</taxon>
        <taxon>Clostridia</taxon>
        <taxon>Eubacteriales</taxon>
        <taxon>Syntrophomonadaceae</taxon>
        <taxon>Thermosyntropha</taxon>
    </lineage>
</organism>
<evidence type="ECO:0000259" key="2">
    <source>
        <dbReference type="Pfam" id="PF01575"/>
    </source>
</evidence>
<dbReference type="Proteomes" id="UP000242329">
    <property type="component" value="Unassembled WGS sequence"/>
</dbReference>
<dbReference type="EMBL" id="FQWY01000005">
    <property type="protein sequence ID" value="SHG52942.1"/>
    <property type="molecule type" value="Genomic_DNA"/>
</dbReference>
<dbReference type="PANTHER" id="PTHR43437:SF3">
    <property type="entry name" value="HYDROXYACYL-THIOESTER DEHYDRATASE TYPE 2, MITOCHONDRIAL"/>
    <property type="match status" value="1"/>
</dbReference>
<feature type="domain" description="MaoC-like" evidence="2">
    <location>
        <begin position="18"/>
        <end position="111"/>
    </location>
</feature>
<dbReference type="RefSeq" id="WP_073089412.1">
    <property type="nucleotide sequence ID" value="NZ_FQWY01000005.1"/>
</dbReference>
<sequence length="150" mass="16884">MIERIYSELKVGDKGYIEKTITETDVYLYAGITGDFSWLHVNEERAKKGHFKTRIVHGMLLAGLISNVVGNQMPGAGTIYESQNLRFLKPCYINDTVKAQTEVIELMERGRVKLRTTCYNQKGELLVDGEAVVIPPRKHVILEEGGEGNE</sequence>
<dbReference type="GO" id="GO:0006633">
    <property type="term" value="P:fatty acid biosynthetic process"/>
    <property type="evidence" value="ECO:0007669"/>
    <property type="project" value="TreeGrafter"/>
</dbReference>
<dbReference type="GO" id="GO:0019171">
    <property type="term" value="F:(3R)-hydroxyacyl-[acyl-carrier-protein] dehydratase activity"/>
    <property type="evidence" value="ECO:0007669"/>
    <property type="project" value="TreeGrafter"/>
</dbReference>
<evidence type="ECO:0000313" key="3">
    <source>
        <dbReference type="EMBL" id="SHG52942.1"/>
    </source>
</evidence>
<name>A0A1M5KJE1_9FIRM</name>
<dbReference type="OrthoDB" id="9801625at2"/>
<dbReference type="Gene3D" id="3.10.129.10">
    <property type="entry name" value="Hotdog Thioesterase"/>
    <property type="match status" value="1"/>
</dbReference>
<dbReference type="InterPro" id="IPR029069">
    <property type="entry name" value="HotDog_dom_sf"/>
</dbReference>
<dbReference type="CDD" id="cd03449">
    <property type="entry name" value="R_hydratase"/>
    <property type="match status" value="1"/>
</dbReference>
<dbReference type="FunFam" id="3.10.129.10:FF:000042">
    <property type="entry name" value="MaoC domain protein dehydratase"/>
    <property type="match status" value="1"/>
</dbReference>
<dbReference type="PANTHER" id="PTHR43437">
    <property type="entry name" value="HYDROXYACYL-THIOESTER DEHYDRATASE TYPE 2, MITOCHONDRIAL-RELATED"/>
    <property type="match status" value="1"/>
</dbReference>
<dbReference type="InterPro" id="IPR050965">
    <property type="entry name" value="UPF0336/Enoyl-CoA_hydratase"/>
</dbReference>
<gene>
    <name evidence="3" type="ORF">SAMN02745221_00407</name>
</gene>
<keyword evidence="4" id="KW-1185">Reference proteome</keyword>
<dbReference type="AlphaFoldDB" id="A0A1M5KJE1"/>
<keyword evidence="1" id="KW-0456">Lyase</keyword>
<reference evidence="4" key="1">
    <citation type="submission" date="2016-11" db="EMBL/GenBank/DDBJ databases">
        <authorList>
            <person name="Varghese N."/>
            <person name="Submissions S."/>
        </authorList>
    </citation>
    <scope>NUCLEOTIDE SEQUENCE [LARGE SCALE GENOMIC DNA]</scope>
    <source>
        <strain evidence="4">DSM 11003</strain>
    </source>
</reference>
<evidence type="ECO:0000256" key="1">
    <source>
        <dbReference type="ARBA" id="ARBA00023239"/>
    </source>
</evidence>
<protein>
    <submittedName>
        <fullName evidence="3">3-hydroxybutyryl-CoA dehydratase</fullName>
    </submittedName>
</protein>